<protein>
    <submittedName>
        <fullName evidence="2">Uncharacterized protein</fullName>
    </submittedName>
</protein>
<reference evidence="2 3" key="1">
    <citation type="submission" date="2018-01" db="EMBL/GenBank/DDBJ databases">
        <title>Genome sequence of Iodobacter sp. strain PCH194 isolated from Indian Trans-Himalaya.</title>
        <authorList>
            <person name="Kumar V."/>
            <person name="Thakur V."/>
            <person name="Kumar S."/>
            <person name="Singh D."/>
        </authorList>
    </citation>
    <scope>NUCLEOTIDE SEQUENCE [LARGE SCALE GENOMIC DNA]</scope>
    <source>
        <strain evidence="2 3">PCH194</strain>
    </source>
</reference>
<evidence type="ECO:0000313" key="3">
    <source>
        <dbReference type="Proteomes" id="UP000515917"/>
    </source>
</evidence>
<dbReference type="Proteomes" id="UP000515917">
    <property type="component" value="Chromosome"/>
</dbReference>
<keyword evidence="1" id="KW-0732">Signal</keyword>
<dbReference type="EMBL" id="CP025781">
    <property type="protein sequence ID" value="QBC42969.1"/>
    <property type="molecule type" value="Genomic_DNA"/>
</dbReference>
<gene>
    <name evidence="2" type="ORF">C1H71_04990</name>
</gene>
<feature type="signal peptide" evidence="1">
    <location>
        <begin position="1"/>
        <end position="34"/>
    </location>
</feature>
<dbReference type="AlphaFoldDB" id="A0A7G3G703"/>
<feature type="chain" id="PRO_5028885555" evidence="1">
    <location>
        <begin position="35"/>
        <end position="98"/>
    </location>
</feature>
<proteinExistence type="predicted"/>
<name>A0A7G3G703_9NEIS</name>
<evidence type="ECO:0000256" key="1">
    <source>
        <dbReference type="SAM" id="SignalP"/>
    </source>
</evidence>
<dbReference type="KEGG" id="ifl:C1H71_04990"/>
<organism evidence="2 3">
    <name type="scientific">Iodobacter fluviatilis</name>
    <dbReference type="NCBI Taxonomy" id="537"/>
    <lineage>
        <taxon>Bacteria</taxon>
        <taxon>Pseudomonadati</taxon>
        <taxon>Pseudomonadota</taxon>
        <taxon>Betaproteobacteria</taxon>
        <taxon>Neisseriales</taxon>
        <taxon>Chitinibacteraceae</taxon>
        <taxon>Iodobacter</taxon>
    </lineage>
</organism>
<keyword evidence="3" id="KW-1185">Reference proteome</keyword>
<sequence>MYFLALITSILFKVPMQFNQYLLLASVMLQPAYAALLGDVQVSSALGERFNARINAVANDGDELDRHCFRLVATQDENVAHLRAHLSRGRLLNMDTFN</sequence>
<accession>A0A7G3G703</accession>
<evidence type="ECO:0000313" key="2">
    <source>
        <dbReference type="EMBL" id="QBC42969.1"/>
    </source>
</evidence>